<dbReference type="GO" id="GO:0003700">
    <property type="term" value="F:DNA-binding transcription factor activity"/>
    <property type="evidence" value="ECO:0007669"/>
    <property type="project" value="InterPro"/>
</dbReference>
<dbReference type="SMART" id="SM00666">
    <property type="entry name" value="PB1"/>
    <property type="match status" value="1"/>
</dbReference>
<dbReference type="PROSITE" id="PS51745">
    <property type="entry name" value="PB1"/>
    <property type="match status" value="1"/>
</dbReference>
<proteinExistence type="predicted"/>
<dbReference type="EMBL" id="CM007906">
    <property type="protein sequence ID" value="OTF85235.1"/>
    <property type="molecule type" value="Genomic_DNA"/>
</dbReference>
<name>A0A251RLL5_HELAN</name>
<dbReference type="InterPro" id="IPR053793">
    <property type="entry name" value="PB1-like"/>
</dbReference>
<dbReference type="Gene3D" id="3.10.20.90">
    <property type="entry name" value="Phosphatidylinositol 3-kinase Catalytic Subunit, Chain A, domain 1"/>
    <property type="match status" value="1"/>
</dbReference>
<dbReference type="PANTHER" id="PTHR32002:SF35">
    <property type="entry name" value="PROTEIN NLP6"/>
    <property type="match status" value="1"/>
</dbReference>
<reference evidence="3" key="1">
    <citation type="journal article" date="2017" name="Nature">
        <title>The sunflower genome provides insights into oil metabolism, flowering and Asterid evolution.</title>
        <authorList>
            <person name="Badouin H."/>
            <person name="Gouzy J."/>
            <person name="Grassa C.J."/>
            <person name="Murat F."/>
            <person name="Staton S.E."/>
            <person name="Cottret L."/>
            <person name="Lelandais-Briere C."/>
            <person name="Owens G.L."/>
            <person name="Carrere S."/>
            <person name="Mayjonade B."/>
            <person name="Legrand L."/>
            <person name="Gill N."/>
            <person name="Kane N.C."/>
            <person name="Bowers J.E."/>
            <person name="Hubner S."/>
            <person name="Bellec A."/>
            <person name="Berard A."/>
            <person name="Berges H."/>
            <person name="Blanchet N."/>
            <person name="Boniface M.C."/>
            <person name="Brunel D."/>
            <person name="Catrice O."/>
            <person name="Chaidir N."/>
            <person name="Claudel C."/>
            <person name="Donnadieu C."/>
            <person name="Faraut T."/>
            <person name="Fievet G."/>
            <person name="Helmstetter N."/>
            <person name="King M."/>
            <person name="Knapp S.J."/>
            <person name="Lai Z."/>
            <person name="Le Paslier M.C."/>
            <person name="Lippi Y."/>
            <person name="Lorenzon L."/>
            <person name="Mandel J.R."/>
            <person name="Marage G."/>
            <person name="Marchand G."/>
            <person name="Marquand E."/>
            <person name="Bret-Mestries E."/>
            <person name="Morien E."/>
            <person name="Nambeesan S."/>
            <person name="Nguyen T."/>
            <person name="Pegot-Espagnet P."/>
            <person name="Pouilly N."/>
            <person name="Raftis F."/>
            <person name="Sallet E."/>
            <person name="Schiex T."/>
            <person name="Thomas J."/>
            <person name="Vandecasteele C."/>
            <person name="Vares D."/>
            <person name="Vear F."/>
            <person name="Vautrin S."/>
            <person name="Crespi M."/>
            <person name="Mangin B."/>
            <person name="Burke J.M."/>
            <person name="Salse J."/>
            <person name="Munos S."/>
            <person name="Vincourt P."/>
            <person name="Rieseberg L.H."/>
            <person name="Langlade N.B."/>
        </authorList>
    </citation>
    <scope>NUCLEOTIDE SEQUENCE [LARGE SCALE GENOMIC DNA]</scope>
    <source>
        <strain evidence="3">cv. SF193</strain>
    </source>
</reference>
<keyword evidence="3" id="KW-1185">Reference proteome</keyword>
<dbReference type="AlphaFoldDB" id="A0A251RLL5"/>
<evidence type="ECO:0000313" key="3">
    <source>
        <dbReference type="Proteomes" id="UP000215914"/>
    </source>
</evidence>
<dbReference type="InParanoid" id="A0A251RLL5"/>
<protein>
    <submittedName>
        <fullName evidence="2">Putative PB1 domain-containing protein</fullName>
    </submittedName>
</protein>
<dbReference type="Pfam" id="PF00564">
    <property type="entry name" value="PB1"/>
    <property type="match status" value="1"/>
</dbReference>
<evidence type="ECO:0000313" key="2">
    <source>
        <dbReference type="EMBL" id="OTF85235.1"/>
    </source>
</evidence>
<evidence type="ECO:0000259" key="1">
    <source>
        <dbReference type="PROSITE" id="PS51745"/>
    </source>
</evidence>
<organism evidence="2 3">
    <name type="scientific">Helianthus annuus</name>
    <name type="common">Common sunflower</name>
    <dbReference type="NCBI Taxonomy" id="4232"/>
    <lineage>
        <taxon>Eukaryota</taxon>
        <taxon>Viridiplantae</taxon>
        <taxon>Streptophyta</taxon>
        <taxon>Embryophyta</taxon>
        <taxon>Tracheophyta</taxon>
        <taxon>Spermatophyta</taxon>
        <taxon>Magnoliopsida</taxon>
        <taxon>eudicotyledons</taxon>
        <taxon>Gunneridae</taxon>
        <taxon>Pentapetalae</taxon>
        <taxon>asterids</taxon>
        <taxon>campanulids</taxon>
        <taxon>Asterales</taxon>
        <taxon>Asteraceae</taxon>
        <taxon>Asteroideae</taxon>
        <taxon>Heliantheae alliance</taxon>
        <taxon>Heliantheae</taxon>
        <taxon>Helianthus</taxon>
    </lineage>
</organism>
<dbReference type="SUPFAM" id="SSF54277">
    <property type="entry name" value="CAD &amp; PB1 domains"/>
    <property type="match status" value="1"/>
</dbReference>
<dbReference type="InterPro" id="IPR000270">
    <property type="entry name" value="PB1_dom"/>
</dbReference>
<accession>A0A251RLL5</accession>
<dbReference type="CDD" id="cd05992">
    <property type="entry name" value="PB1"/>
    <property type="match status" value="1"/>
</dbReference>
<gene>
    <name evidence="2" type="ORF">HannXRQ_Chr17g0537771</name>
</gene>
<feature type="domain" description="PB1" evidence="1">
    <location>
        <begin position="258"/>
        <end position="341"/>
    </location>
</feature>
<dbReference type="Proteomes" id="UP000215914">
    <property type="component" value="Chromosome 17"/>
</dbReference>
<sequence length="342" mass="38851">MGVLGEFKRGVDVAHGDWFGVREGTHLLDNTVVCKYSIMEAIKLFLVTAVGIFLPVPTTESIVREVFSKSNFRKEPGLLQFWACITPSDSEDIGCYLTLREQPYMLTRDHEGLLQDYRRRCLGNYFPLVGVETRVGNWLPGRAAQTRIADHRTIHHALNPEDQHPADVGGKGQLVLPVFRDQGDGNKLVGIIEYVTPLPKESYVEDFEQIHNLLKGDGNKLVGIIEYVTPVPKESYVEDFEQIHNLLKDEGLNSTYMGKTIKVEYDDDLIKFTLPLSAKLTDLHKEVKKRFLKLKPRNLCVEYKDTEGNRLPISSDEDLHACMAESSSRGEKFIRMRIMLNA</sequence>
<dbReference type="PANTHER" id="PTHR32002">
    <property type="entry name" value="PROTEIN NLP8"/>
    <property type="match status" value="1"/>
</dbReference>
<dbReference type="InterPro" id="IPR045012">
    <property type="entry name" value="NLP"/>
</dbReference>